<organism evidence="2 3">
    <name type="scientific">Draconibacterium aestuarii</name>
    <dbReference type="NCBI Taxonomy" id="2998507"/>
    <lineage>
        <taxon>Bacteria</taxon>
        <taxon>Pseudomonadati</taxon>
        <taxon>Bacteroidota</taxon>
        <taxon>Bacteroidia</taxon>
        <taxon>Marinilabiliales</taxon>
        <taxon>Prolixibacteraceae</taxon>
        <taxon>Draconibacterium</taxon>
    </lineage>
</organism>
<dbReference type="InterPro" id="IPR023614">
    <property type="entry name" value="Porin_dom_sf"/>
</dbReference>
<evidence type="ECO:0000313" key="3">
    <source>
        <dbReference type="Proteomes" id="UP001145087"/>
    </source>
</evidence>
<name>A0A9X3FH67_9BACT</name>
<keyword evidence="1" id="KW-0732">Signal</keyword>
<evidence type="ECO:0000256" key="1">
    <source>
        <dbReference type="SAM" id="SignalP"/>
    </source>
</evidence>
<sequence length="328" mass="37286">MKRLAFLLLAMLCIVTMTFSQTSTEDFKPNGKPLALLFTHYTSAFSDGEMNPSFGITRAYLGYEYNFSPEFYAKVVMDVGDPKVGAFDRVAYLKNAYVQYKKGNFKADFGMISTKQFKISEKIWGFRYIEKSFQDAYGMNSSADYGMSFDYKFNDFISVDFSVINGEGYKVLQSDDFVRPGLGITVNPVKNITARVFGDYMGDENKQQSLATFLAYTGEKLTLAGEYNYQKNVDMQDGYDYYGPSFYAIFKSSDKLKIFGRFDELNSSTPDGEEGAWNLEDDGKLFMAGVEINPLKGVKVAPNFRFWDTADNDIPNTSYLYLNLELKF</sequence>
<comment type="caution">
    <text evidence="2">The sequence shown here is derived from an EMBL/GenBank/DDBJ whole genome shotgun (WGS) entry which is preliminary data.</text>
</comment>
<gene>
    <name evidence="2" type="ORF">OU798_19720</name>
</gene>
<dbReference type="Gene3D" id="2.40.160.10">
    <property type="entry name" value="Porin"/>
    <property type="match status" value="1"/>
</dbReference>
<dbReference type="RefSeq" id="WP_343334913.1">
    <property type="nucleotide sequence ID" value="NZ_JAPOHD010000060.1"/>
</dbReference>
<protein>
    <recommendedName>
        <fullName evidence="4">Porin</fullName>
    </recommendedName>
</protein>
<reference evidence="2" key="1">
    <citation type="submission" date="2022-11" db="EMBL/GenBank/DDBJ databases">
        <title>Marilongibacter aestuarii gen. nov., sp. nov., isolated from tidal flat sediment.</title>
        <authorList>
            <person name="Jiayan W."/>
        </authorList>
    </citation>
    <scope>NUCLEOTIDE SEQUENCE</scope>
    <source>
        <strain evidence="2">Z1-6</strain>
    </source>
</reference>
<accession>A0A9X3FH67</accession>
<evidence type="ECO:0000313" key="2">
    <source>
        <dbReference type="EMBL" id="MCY1722588.1"/>
    </source>
</evidence>
<proteinExistence type="predicted"/>
<feature type="chain" id="PRO_5040733581" description="Porin" evidence="1">
    <location>
        <begin position="23"/>
        <end position="328"/>
    </location>
</feature>
<dbReference type="AlphaFoldDB" id="A0A9X3FH67"/>
<feature type="signal peptide" evidence="1">
    <location>
        <begin position="1"/>
        <end position="22"/>
    </location>
</feature>
<dbReference type="EMBL" id="JAPOHD010000060">
    <property type="protein sequence ID" value="MCY1722588.1"/>
    <property type="molecule type" value="Genomic_DNA"/>
</dbReference>
<keyword evidence="3" id="KW-1185">Reference proteome</keyword>
<dbReference type="SUPFAM" id="SSF56935">
    <property type="entry name" value="Porins"/>
    <property type="match status" value="1"/>
</dbReference>
<evidence type="ECO:0008006" key="4">
    <source>
        <dbReference type="Google" id="ProtNLM"/>
    </source>
</evidence>
<dbReference type="Proteomes" id="UP001145087">
    <property type="component" value="Unassembled WGS sequence"/>
</dbReference>